<feature type="compositionally biased region" description="Polar residues" evidence="7">
    <location>
        <begin position="339"/>
        <end position="348"/>
    </location>
</feature>
<feature type="compositionally biased region" description="Polar residues" evidence="7">
    <location>
        <begin position="408"/>
        <end position="418"/>
    </location>
</feature>
<evidence type="ECO:0000256" key="7">
    <source>
        <dbReference type="SAM" id="MobiDB-lite"/>
    </source>
</evidence>
<dbReference type="PROSITE" id="PS50039">
    <property type="entry name" value="FORK_HEAD_3"/>
    <property type="match status" value="1"/>
</dbReference>
<keyword evidence="4" id="KW-0804">Transcription</keyword>
<dbReference type="GO" id="GO:0000981">
    <property type="term" value="F:DNA-binding transcription factor activity, RNA polymerase II-specific"/>
    <property type="evidence" value="ECO:0007669"/>
    <property type="project" value="TreeGrafter"/>
</dbReference>
<keyword evidence="5 6" id="KW-0539">Nucleus</keyword>
<evidence type="ECO:0000256" key="3">
    <source>
        <dbReference type="ARBA" id="ARBA00023125"/>
    </source>
</evidence>
<dbReference type="GO" id="GO:0000978">
    <property type="term" value="F:RNA polymerase II cis-regulatory region sequence-specific DNA binding"/>
    <property type="evidence" value="ECO:0007669"/>
    <property type="project" value="TreeGrafter"/>
</dbReference>
<feature type="region of interest" description="Disordered" evidence="7">
    <location>
        <begin position="597"/>
        <end position="623"/>
    </location>
</feature>
<dbReference type="PANTHER" id="PTHR46078:SF2">
    <property type="entry name" value="FORK-HEAD DOMAIN-CONTAINING PROTEIN"/>
    <property type="match status" value="1"/>
</dbReference>
<dbReference type="InterPro" id="IPR036390">
    <property type="entry name" value="WH_DNA-bd_sf"/>
</dbReference>
<dbReference type="Proteomes" id="UP000327013">
    <property type="component" value="Unassembled WGS sequence"/>
</dbReference>
<comment type="subcellular location">
    <subcellularLocation>
        <location evidence="1 6">Nucleus</location>
    </subcellularLocation>
</comment>
<dbReference type="CDD" id="cd00059">
    <property type="entry name" value="FH_FOX"/>
    <property type="match status" value="1"/>
</dbReference>
<accession>A0A5N6KVL3</accession>
<dbReference type="SUPFAM" id="SSF46785">
    <property type="entry name" value="Winged helix' DNA-binding domain"/>
    <property type="match status" value="1"/>
</dbReference>
<dbReference type="GO" id="GO:0005634">
    <property type="term" value="C:nucleus"/>
    <property type="evidence" value="ECO:0007669"/>
    <property type="project" value="UniProtKB-SubCell"/>
</dbReference>
<evidence type="ECO:0000256" key="2">
    <source>
        <dbReference type="ARBA" id="ARBA00023015"/>
    </source>
</evidence>
<sequence>MSSSRNRGFPLEIYQDPQPHFDAYGLQPEYHMAPQPQYQPLQPTNTPMNPVFFPPHMQQSHLSPLKHMSPASSPHLDAHDAFFDAVAFPAPQHQYITNSPLKRSFDALNEPMMDHKPQKGFFTTFASARTSDKENFYQPLSSDFTVKSDPPFARSMIGKRGAPDALIGRPQSAKKQKLDAEDADCILPDPADLPAVPDEGGKPPFSYAQLIGMAILRAPNRRLTLAQIYKWISDTFSFYREVESGWTNSIRHNLSLNKAFVKRERPKDDPGKGNYWAIESGMEKQFLKDNKPRRPADSSQPYPSSDAARPSTSNGPSTSNFSISKKPAQVDSSKFPIDNISSDATQPASDIVELEKTNPHALRSSPPPEDLHSSPPVAPRRRDTLHSHKPSRSFDRKKQQDGFRDSGFYSSIESSVTRPNAVHPGSEADPDRRSHQKRSGRAEEEIARMRGSSFDASPSKGKPVFKQPTIPASQMLSSPLRGREGLPLTPGIKLKSTRSHLRAPPTVSPNTHLRHHRESVRELVGTPAHGLGQLLANDDFKYSPAFALNNEFSPWKFGQDLHGPSPLKQNSLDFDDGLSLWRNSAEDIANFFDSPLKKPTARATRPGLQRSQTATGAVGERPSRSAEFRLASPIRMFPNLDDAVEIESPIKRPQSQLGEQVPDLSVTADDLWGVDSTDSDDELPAVDMTKGFRSIGALPAVPQPTGKENLSSTRPEKAQFAPVKSSRPPLGRSSTNIF</sequence>
<feature type="region of interest" description="Disordered" evidence="7">
    <location>
        <begin position="675"/>
        <end position="738"/>
    </location>
</feature>
<dbReference type="Gene3D" id="1.10.10.10">
    <property type="entry name" value="Winged helix-like DNA-binding domain superfamily/Winged helix DNA-binding domain"/>
    <property type="match status" value="1"/>
</dbReference>
<dbReference type="PANTHER" id="PTHR46078">
    <property type="entry name" value="FORKHEAD BOX PROTEIN J2 FAMILY MEMBER"/>
    <property type="match status" value="1"/>
</dbReference>
<evidence type="ECO:0000313" key="10">
    <source>
        <dbReference type="Proteomes" id="UP000327013"/>
    </source>
</evidence>
<proteinExistence type="predicted"/>
<dbReference type="AlphaFoldDB" id="A0A5N6KVL3"/>
<dbReference type="PRINTS" id="PR00053">
    <property type="entry name" value="FORKHEAD"/>
</dbReference>
<keyword evidence="10" id="KW-1185">Reference proteome</keyword>
<feature type="region of interest" description="Disordered" evidence="7">
    <location>
        <begin position="287"/>
        <end position="467"/>
    </location>
</feature>
<evidence type="ECO:0000256" key="4">
    <source>
        <dbReference type="ARBA" id="ARBA00023163"/>
    </source>
</evidence>
<evidence type="ECO:0000256" key="5">
    <source>
        <dbReference type="ARBA" id="ARBA00023242"/>
    </source>
</evidence>
<reference evidence="9 10" key="1">
    <citation type="submission" date="2019-06" db="EMBL/GenBank/DDBJ databases">
        <title>A chromosomal-level reference genome of Carpinus fangiana (Coryloideae, Betulaceae).</title>
        <authorList>
            <person name="Yang X."/>
            <person name="Wang Z."/>
            <person name="Zhang L."/>
            <person name="Hao G."/>
            <person name="Liu J."/>
            <person name="Yang Y."/>
        </authorList>
    </citation>
    <scope>NUCLEOTIDE SEQUENCE [LARGE SCALE GENOMIC DNA]</scope>
    <source>
        <strain evidence="9">Cfa_2016G</strain>
        <tissue evidence="9">Leaf</tissue>
    </source>
</reference>
<gene>
    <name evidence="9" type="ORF">FH972_023588</name>
</gene>
<evidence type="ECO:0000259" key="8">
    <source>
        <dbReference type="PROSITE" id="PS50039"/>
    </source>
</evidence>
<feature type="compositionally biased region" description="Polar residues" evidence="7">
    <location>
        <begin position="310"/>
        <end position="323"/>
    </location>
</feature>
<comment type="caution">
    <text evidence="9">The sequence shown here is derived from an EMBL/GenBank/DDBJ whole genome shotgun (WGS) entry which is preliminary data.</text>
</comment>
<dbReference type="PROSITE" id="PS00657">
    <property type="entry name" value="FORK_HEAD_1"/>
    <property type="match status" value="1"/>
</dbReference>
<feature type="compositionally biased region" description="Basic and acidic residues" evidence="7">
    <location>
        <begin position="287"/>
        <end position="296"/>
    </location>
</feature>
<evidence type="ECO:0000256" key="1">
    <source>
        <dbReference type="ARBA" id="ARBA00004123"/>
    </source>
</evidence>
<keyword evidence="2" id="KW-0805">Transcription regulation</keyword>
<organism evidence="9 10">
    <name type="scientific">Carpinus fangiana</name>
    <dbReference type="NCBI Taxonomy" id="176857"/>
    <lineage>
        <taxon>Eukaryota</taxon>
        <taxon>Viridiplantae</taxon>
        <taxon>Streptophyta</taxon>
        <taxon>Embryophyta</taxon>
        <taxon>Tracheophyta</taxon>
        <taxon>Spermatophyta</taxon>
        <taxon>Magnoliopsida</taxon>
        <taxon>eudicotyledons</taxon>
        <taxon>Gunneridae</taxon>
        <taxon>Pentapetalae</taxon>
        <taxon>rosids</taxon>
        <taxon>fabids</taxon>
        <taxon>Fagales</taxon>
        <taxon>Betulaceae</taxon>
        <taxon>Carpinus</taxon>
    </lineage>
</organism>
<feature type="DNA-binding region" description="Fork-head" evidence="6">
    <location>
        <begin position="202"/>
        <end position="296"/>
    </location>
</feature>
<dbReference type="Pfam" id="PF00250">
    <property type="entry name" value="Forkhead"/>
    <property type="match status" value="1"/>
</dbReference>
<dbReference type="OrthoDB" id="5954824at2759"/>
<protein>
    <recommendedName>
        <fullName evidence="8">Fork-head domain-containing protein</fullName>
    </recommendedName>
</protein>
<evidence type="ECO:0000313" key="9">
    <source>
        <dbReference type="EMBL" id="KAB8349564.1"/>
    </source>
</evidence>
<dbReference type="InterPro" id="IPR018122">
    <property type="entry name" value="TF_fork_head_CS_1"/>
</dbReference>
<feature type="domain" description="Fork-head" evidence="8">
    <location>
        <begin position="202"/>
        <end position="296"/>
    </location>
</feature>
<dbReference type="InterPro" id="IPR045912">
    <property type="entry name" value="FOXJ2/3-like"/>
</dbReference>
<dbReference type="EMBL" id="VIBQ01000014">
    <property type="protein sequence ID" value="KAB8349564.1"/>
    <property type="molecule type" value="Genomic_DNA"/>
</dbReference>
<dbReference type="SMART" id="SM00339">
    <property type="entry name" value="FH"/>
    <property type="match status" value="1"/>
</dbReference>
<keyword evidence="3 6" id="KW-0238">DNA-binding</keyword>
<name>A0A5N6KVL3_9ROSI</name>
<dbReference type="GO" id="GO:0010557">
    <property type="term" value="P:positive regulation of macromolecule biosynthetic process"/>
    <property type="evidence" value="ECO:0007669"/>
    <property type="project" value="UniProtKB-ARBA"/>
</dbReference>
<dbReference type="FunFam" id="1.10.10.10:FF:000260">
    <property type="entry name" value="Forkhead transcription factor (Sep1)"/>
    <property type="match status" value="1"/>
</dbReference>
<evidence type="ECO:0000256" key="6">
    <source>
        <dbReference type="PROSITE-ProRule" id="PRU00089"/>
    </source>
</evidence>
<feature type="compositionally biased region" description="Basic and acidic residues" evidence="7">
    <location>
        <begin position="380"/>
        <end position="404"/>
    </location>
</feature>
<dbReference type="InterPro" id="IPR036388">
    <property type="entry name" value="WH-like_DNA-bd_sf"/>
</dbReference>
<dbReference type="InterPro" id="IPR001766">
    <property type="entry name" value="Fork_head_dom"/>
</dbReference>